<keyword evidence="4" id="KW-0812">Transmembrane</keyword>
<evidence type="ECO:0000256" key="4">
    <source>
        <dbReference type="SAM" id="Phobius"/>
    </source>
</evidence>
<feature type="transmembrane region" description="Helical" evidence="4">
    <location>
        <begin position="169"/>
        <end position="190"/>
    </location>
</feature>
<proteinExistence type="predicted"/>
<evidence type="ECO:0000256" key="1">
    <source>
        <dbReference type="ARBA" id="ARBA00022679"/>
    </source>
</evidence>
<dbReference type="InterPro" id="IPR050482">
    <property type="entry name" value="Sensor_HK_TwoCompSys"/>
</dbReference>
<dbReference type="GO" id="GO:0000160">
    <property type="term" value="P:phosphorelay signal transduction system"/>
    <property type="evidence" value="ECO:0007669"/>
    <property type="project" value="UniProtKB-KW"/>
</dbReference>
<keyword evidence="3" id="KW-0902">Two-component regulatory system</keyword>
<evidence type="ECO:0000256" key="3">
    <source>
        <dbReference type="ARBA" id="ARBA00023012"/>
    </source>
</evidence>
<feature type="transmembrane region" description="Helical" evidence="4">
    <location>
        <begin position="118"/>
        <end position="138"/>
    </location>
</feature>
<dbReference type="GO" id="GO:0016301">
    <property type="term" value="F:kinase activity"/>
    <property type="evidence" value="ECO:0007669"/>
    <property type="project" value="UniProtKB-KW"/>
</dbReference>
<dbReference type="InterPro" id="IPR036890">
    <property type="entry name" value="HATPase_C_sf"/>
</dbReference>
<dbReference type="Proteomes" id="UP000275256">
    <property type="component" value="Unassembled WGS sequence"/>
</dbReference>
<organism evidence="6 7">
    <name type="scientific">Tessaracoccus antarcticus</name>
    <dbReference type="NCBI Taxonomy" id="2479848"/>
    <lineage>
        <taxon>Bacteria</taxon>
        <taxon>Bacillati</taxon>
        <taxon>Actinomycetota</taxon>
        <taxon>Actinomycetes</taxon>
        <taxon>Propionibacteriales</taxon>
        <taxon>Propionibacteriaceae</taxon>
        <taxon>Tessaracoccus</taxon>
    </lineage>
</organism>
<keyword evidence="2" id="KW-0418">Kinase</keyword>
<evidence type="ECO:0000259" key="5">
    <source>
        <dbReference type="Pfam" id="PF02518"/>
    </source>
</evidence>
<dbReference type="PANTHER" id="PTHR24421">
    <property type="entry name" value="NITRATE/NITRITE SENSOR PROTEIN NARX-RELATED"/>
    <property type="match status" value="1"/>
</dbReference>
<feature type="transmembrane region" description="Helical" evidence="4">
    <location>
        <begin position="66"/>
        <end position="84"/>
    </location>
</feature>
<accession>A0A3M0GQU5</accession>
<gene>
    <name evidence="6" type="ORF">EAX62_07775</name>
</gene>
<dbReference type="PANTHER" id="PTHR24421:SF61">
    <property type="entry name" value="OXYGEN SENSOR HISTIDINE KINASE NREB"/>
    <property type="match status" value="1"/>
</dbReference>
<reference evidence="6 7" key="1">
    <citation type="submission" date="2018-10" db="EMBL/GenBank/DDBJ databases">
        <title>Tessaracoccus antarcticuss sp. nov., isolated from sediment.</title>
        <authorList>
            <person name="Zhou L.Y."/>
            <person name="Du Z.J."/>
        </authorList>
    </citation>
    <scope>NUCLEOTIDE SEQUENCE [LARGE SCALE GENOMIC DNA]</scope>
    <source>
        <strain evidence="6 7">JDX10</strain>
    </source>
</reference>
<dbReference type="OrthoDB" id="5181554at2"/>
<keyword evidence="4" id="KW-1133">Transmembrane helix</keyword>
<dbReference type="RefSeq" id="WP_121901135.1">
    <property type="nucleotide sequence ID" value="NZ_REFW01000002.1"/>
</dbReference>
<evidence type="ECO:0000313" key="7">
    <source>
        <dbReference type="Proteomes" id="UP000275256"/>
    </source>
</evidence>
<keyword evidence="4" id="KW-0472">Membrane</keyword>
<dbReference type="CDD" id="cd16917">
    <property type="entry name" value="HATPase_UhpB-NarQ-NarX-like"/>
    <property type="match status" value="1"/>
</dbReference>
<dbReference type="Gene3D" id="3.30.565.10">
    <property type="entry name" value="Histidine kinase-like ATPase, C-terminal domain"/>
    <property type="match status" value="1"/>
</dbReference>
<keyword evidence="1" id="KW-0808">Transferase</keyword>
<dbReference type="Pfam" id="PF02518">
    <property type="entry name" value="HATPase_c"/>
    <property type="match status" value="1"/>
</dbReference>
<comment type="caution">
    <text evidence="6">The sequence shown here is derived from an EMBL/GenBank/DDBJ whole genome shotgun (WGS) entry which is preliminary data.</text>
</comment>
<protein>
    <recommendedName>
        <fullName evidence="5">Histidine kinase/HSP90-like ATPase domain-containing protein</fullName>
    </recommendedName>
</protein>
<feature type="domain" description="Histidine kinase/HSP90-like ATPase" evidence="5">
    <location>
        <begin position="300"/>
        <end position="394"/>
    </location>
</feature>
<sequence length="397" mass="43316">MNQRNEAVAPPGSGRLRASRAWFRHAHDVLGRVYTVCTTVRAVMALHAIFLNLFLVLPEAHNKPGVVLVCFVIAAWTVLVSILLRRPRRRTPWVFVADLLVTVAVVLATPLVAEGGDVPLTLAAYWGGGCAVYAAILLSTRWGMLQAVIISAAYVAVPPYLTLRRIDMVVLILATTFCLGALISQFRMTLAEQERNRVRNASLAERERLARIVHDGALQVLALVEREGPSLGPRGMRLASLARESESQLRNLLQDREIGDDAPDSLVDLAAALDKYQSARVTVSTMAGTVMLRRRVVDEVEATLLEALTNVERHAGPDASVWVLLDQESDDEVILWVRDNGTGMSADAVTDASARGRLGIRDSIVGRMSALQGSAMLKSTPGLGTEWELRFPVDMGE</sequence>
<keyword evidence="7" id="KW-1185">Reference proteome</keyword>
<name>A0A3M0GQU5_9ACTN</name>
<dbReference type="InterPro" id="IPR003594">
    <property type="entry name" value="HATPase_dom"/>
</dbReference>
<evidence type="ECO:0000256" key="2">
    <source>
        <dbReference type="ARBA" id="ARBA00022777"/>
    </source>
</evidence>
<dbReference type="EMBL" id="REFW01000002">
    <property type="protein sequence ID" value="RMB59656.1"/>
    <property type="molecule type" value="Genomic_DNA"/>
</dbReference>
<feature type="transmembrane region" description="Helical" evidence="4">
    <location>
        <begin position="33"/>
        <end position="54"/>
    </location>
</feature>
<dbReference type="SUPFAM" id="SSF55874">
    <property type="entry name" value="ATPase domain of HSP90 chaperone/DNA topoisomerase II/histidine kinase"/>
    <property type="match status" value="1"/>
</dbReference>
<dbReference type="AlphaFoldDB" id="A0A3M0GQU5"/>
<feature type="transmembrane region" description="Helical" evidence="4">
    <location>
        <begin position="93"/>
        <end position="112"/>
    </location>
</feature>
<evidence type="ECO:0000313" key="6">
    <source>
        <dbReference type="EMBL" id="RMB59656.1"/>
    </source>
</evidence>